<evidence type="ECO:0000256" key="9">
    <source>
        <dbReference type="ARBA" id="ARBA00023143"/>
    </source>
</evidence>
<dbReference type="Pfam" id="PF02154">
    <property type="entry name" value="FliM"/>
    <property type="match status" value="1"/>
</dbReference>
<comment type="caution">
    <text evidence="12">The sequence shown here is derived from an EMBL/GenBank/DDBJ whole genome shotgun (WGS) entry which is preliminary data.</text>
</comment>
<keyword evidence="9" id="KW-0975">Bacterial flagellum</keyword>
<keyword evidence="6" id="KW-0145">Chemotaxis</keyword>
<dbReference type="Proteomes" id="UP000808914">
    <property type="component" value="Unassembled WGS sequence"/>
</dbReference>
<evidence type="ECO:0000256" key="1">
    <source>
        <dbReference type="ARBA" id="ARBA00004117"/>
    </source>
</evidence>
<reference evidence="12 13" key="1">
    <citation type="submission" date="2021-01" db="EMBL/GenBank/DDBJ databases">
        <title>Genomic Encyclopedia of Type Strains, Phase IV (KMG-IV): sequencing the most valuable type-strain genomes for metagenomic binning, comparative biology and taxonomic classification.</title>
        <authorList>
            <person name="Goeker M."/>
        </authorList>
    </citation>
    <scope>NUCLEOTIDE SEQUENCE [LARGE SCALE GENOMIC DNA]</scope>
    <source>
        <strain evidence="12 13">DSM 28236</strain>
    </source>
</reference>
<keyword evidence="5" id="KW-1003">Cell membrane</keyword>
<keyword evidence="12" id="KW-0282">Flagellum</keyword>
<dbReference type="SUPFAM" id="SSF103039">
    <property type="entry name" value="CheC-like"/>
    <property type="match status" value="1"/>
</dbReference>
<evidence type="ECO:0000256" key="7">
    <source>
        <dbReference type="ARBA" id="ARBA00022779"/>
    </source>
</evidence>
<protein>
    <recommendedName>
        <fullName evidence="4 10">Flagellar motor switch protein FliM</fullName>
    </recommendedName>
</protein>
<dbReference type="SUPFAM" id="SSF101801">
    <property type="entry name" value="Surface presentation of antigens (SPOA)"/>
    <property type="match status" value="1"/>
</dbReference>
<name>A0ABS2PXD0_9BACL</name>
<organism evidence="12 13">
    <name type="scientific">Scopulibacillus daqui</name>
    <dbReference type="NCBI Taxonomy" id="1469162"/>
    <lineage>
        <taxon>Bacteria</taxon>
        <taxon>Bacillati</taxon>
        <taxon>Bacillota</taxon>
        <taxon>Bacilli</taxon>
        <taxon>Bacillales</taxon>
        <taxon>Sporolactobacillaceae</taxon>
        <taxon>Scopulibacillus</taxon>
    </lineage>
</organism>
<dbReference type="PANTHER" id="PTHR30034:SF6">
    <property type="entry name" value="YOP PROTEINS TRANSLOCATION PROTEIN Q"/>
    <property type="match status" value="1"/>
</dbReference>
<evidence type="ECO:0000256" key="5">
    <source>
        <dbReference type="ARBA" id="ARBA00022475"/>
    </source>
</evidence>
<sequence>MYKMLSESEIDKLLSSISTGSKLKKEDQAKKINVYDFKKALRFSKDQVQRLFKIHENYARLLTSYLSNHLRTDVHINVASVEQLPYEEFVRSIPSMTILNIFESPPLKGKMAVEVNPNVAYAMLDRLLGGLGAGINKADNLTEIETKLMNKLFDKCLILLKEAWAAIDDIEPKLLDLETNPHFMQLVSPNETVIVISLETTISEVSGMINICFPYVPLEEILQKLSAQDDLNEKKVEYSQEDRRSLAHSIKKSLLPVVSELGQSEMTVKEFLDLNVGDVIMLKQKVTDPNIIKVGGYPKFYGQFGKRSQRLAVQILNTFDEGDESDE</sequence>
<evidence type="ECO:0000256" key="3">
    <source>
        <dbReference type="ARBA" id="ARBA00011049"/>
    </source>
</evidence>
<dbReference type="Pfam" id="PF01052">
    <property type="entry name" value="FliMN_C"/>
    <property type="match status" value="1"/>
</dbReference>
<evidence type="ECO:0000313" key="12">
    <source>
        <dbReference type="EMBL" id="MBM7644365.1"/>
    </source>
</evidence>
<keyword evidence="13" id="KW-1185">Reference proteome</keyword>
<dbReference type="InterPro" id="IPR001689">
    <property type="entry name" value="Flag_FliM"/>
</dbReference>
<keyword evidence="12" id="KW-0969">Cilium</keyword>
<comment type="similarity">
    <text evidence="3">Belongs to the FliM family.</text>
</comment>
<evidence type="ECO:0000256" key="4">
    <source>
        <dbReference type="ARBA" id="ARBA00021898"/>
    </source>
</evidence>
<keyword evidence="8" id="KW-0472">Membrane</keyword>
<dbReference type="InterPro" id="IPR028976">
    <property type="entry name" value="CheC-like_sf"/>
</dbReference>
<dbReference type="PRINTS" id="PR00955">
    <property type="entry name" value="FLGMOTORFLIM"/>
</dbReference>
<dbReference type="PANTHER" id="PTHR30034">
    <property type="entry name" value="FLAGELLAR MOTOR SWITCH PROTEIN FLIM"/>
    <property type="match status" value="1"/>
</dbReference>
<dbReference type="PIRSF" id="PIRSF002888">
    <property type="entry name" value="FliM"/>
    <property type="match status" value="1"/>
</dbReference>
<dbReference type="Gene3D" id="2.30.330.10">
    <property type="entry name" value="SpoA-like"/>
    <property type="match status" value="1"/>
</dbReference>
<evidence type="ECO:0000259" key="11">
    <source>
        <dbReference type="Pfam" id="PF01052"/>
    </source>
</evidence>
<feature type="domain" description="Flagellar motor switch protein FliN-like C-terminal" evidence="11">
    <location>
        <begin position="250"/>
        <end position="317"/>
    </location>
</feature>
<comment type="subcellular location">
    <subcellularLocation>
        <location evidence="1">Bacterial flagellum basal body</location>
    </subcellularLocation>
    <subcellularLocation>
        <location evidence="2">Cell membrane</location>
        <topology evidence="2">Peripheral membrane protein</topology>
    </subcellularLocation>
</comment>
<proteinExistence type="inferred from homology"/>
<keyword evidence="12" id="KW-0966">Cell projection</keyword>
<dbReference type="NCBIfam" id="TIGR01397">
    <property type="entry name" value="fliM_switch"/>
    <property type="match status" value="1"/>
</dbReference>
<dbReference type="InterPro" id="IPR001543">
    <property type="entry name" value="FliN-like_C"/>
</dbReference>
<dbReference type="Gene3D" id="3.40.1550.10">
    <property type="entry name" value="CheC-like"/>
    <property type="match status" value="1"/>
</dbReference>
<evidence type="ECO:0000256" key="8">
    <source>
        <dbReference type="ARBA" id="ARBA00023136"/>
    </source>
</evidence>
<gene>
    <name evidence="12" type="ORF">JOD45_000558</name>
</gene>
<evidence type="ECO:0000256" key="2">
    <source>
        <dbReference type="ARBA" id="ARBA00004202"/>
    </source>
</evidence>
<dbReference type="CDD" id="cd17908">
    <property type="entry name" value="FliM"/>
    <property type="match status" value="1"/>
</dbReference>
<evidence type="ECO:0000256" key="10">
    <source>
        <dbReference type="NCBIfam" id="TIGR01397"/>
    </source>
</evidence>
<dbReference type="InterPro" id="IPR036429">
    <property type="entry name" value="SpoA-like_sf"/>
</dbReference>
<evidence type="ECO:0000313" key="13">
    <source>
        <dbReference type="Proteomes" id="UP000808914"/>
    </source>
</evidence>
<accession>A0ABS2PXD0</accession>
<evidence type="ECO:0000256" key="6">
    <source>
        <dbReference type="ARBA" id="ARBA00022500"/>
    </source>
</evidence>
<dbReference type="EMBL" id="JAFBER010000002">
    <property type="protein sequence ID" value="MBM7644365.1"/>
    <property type="molecule type" value="Genomic_DNA"/>
</dbReference>
<keyword evidence="7" id="KW-0283">Flagellar rotation</keyword>